<evidence type="ECO:0000256" key="1">
    <source>
        <dbReference type="SAM" id="SignalP"/>
    </source>
</evidence>
<feature type="signal peptide" evidence="1">
    <location>
        <begin position="1"/>
        <end position="17"/>
    </location>
</feature>
<evidence type="ECO:0000313" key="3">
    <source>
        <dbReference type="WBParaSite" id="HCON_00160770-00001"/>
    </source>
</evidence>
<reference evidence="3" key="1">
    <citation type="submission" date="2020-12" db="UniProtKB">
        <authorList>
            <consortium name="WormBaseParasite"/>
        </authorList>
    </citation>
    <scope>IDENTIFICATION</scope>
    <source>
        <strain evidence="3">MHco3</strain>
    </source>
</reference>
<proteinExistence type="predicted"/>
<dbReference type="OrthoDB" id="5837326at2759"/>
<organism evidence="2 3">
    <name type="scientific">Haemonchus contortus</name>
    <name type="common">Barber pole worm</name>
    <dbReference type="NCBI Taxonomy" id="6289"/>
    <lineage>
        <taxon>Eukaryota</taxon>
        <taxon>Metazoa</taxon>
        <taxon>Ecdysozoa</taxon>
        <taxon>Nematoda</taxon>
        <taxon>Chromadorea</taxon>
        <taxon>Rhabditida</taxon>
        <taxon>Rhabditina</taxon>
        <taxon>Rhabditomorpha</taxon>
        <taxon>Strongyloidea</taxon>
        <taxon>Trichostrongylidae</taxon>
        <taxon>Haemonchus</taxon>
    </lineage>
</organism>
<keyword evidence="2" id="KW-1185">Reference proteome</keyword>
<sequence>MSLPLLTFFSLFTLVSALYNRGCSSCELATIEELPHSGKTEVEKIVGENGCLIQRTTCRANKPDSETFVQFNHRIGGFTKRGDQKIDIECTNEGHWRFERNGHSIIVESLSCTTT</sequence>
<accession>A0A7I4YZ74</accession>
<feature type="chain" id="PRO_5029756176" evidence="1">
    <location>
        <begin position="18"/>
        <end position="115"/>
    </location>
</feature>
<evidence type="ECO:0000313" key="2">
    <source>
        <dbReference type="Proteomes" id="UP000025227"/>
    </source>
</evidence>
<name>A0A7I4YZ74_HAECO</name>
<keyword evidence="1" id="KW-0732">Signal</keyword>
<protein>
    <submittedName>
        <fullName evidence="3">C6 domain-containing protein</fullName>
    </submittedName>
</protein>
<dbReference type="WBParaSite" id="HCON_00160770-00001">
    <property type="protein sequence ID" value="HCON_00160770-00001"/>
    <property type="gene ID" value="HCON_00160770"/>
</dbReference>
<dbReference type="AlphaFoldDB" id="A0A7I4YZ74"/>
<dbReference type="Proteomes" id="UP000025227">
    <property type="component" value="Unplaced"/>
</dbReference>